<dbReference type="GO" id="GO:0016316">
    <property type="term" value="F:phosphatidylinositol-3,4-bisphosphate 4-phosphatase activity"/>
    <property type="evidence" value="ECO:0007669"/>
    <property type="project" value="InterPro"/>
</dbReference>
<accession>A0A6A3KGH2</accession>
<comment type="caution">
    <text evidence="3">The sequence shown here is derived from an EMBL/GenBank/DDBJ whole genome shotgun (WGS) entry which is preliminary data.</text>
</comment>
<evidence type="ECO:0000256" key="2">
    <source>
        <dbReference type="ARBA" id="ARBA00023098"/>
    </source>
</evidence>
<name>A0A6A3KGH2_9STRA</name>
<evidence type="ECO:0000313" key="4">
    <source>
        <dbReference type="Proteomes" id="UP000429607"/>
    </source>
</evidence>
<dbReference type="GO" id="GO:0005737">
    <property type="term" value="C:cytoplasm"/>
    <property type="evidence" value="ECO:0007669"/>
    <property type="project" value="TreeGrafter"/>
</dbReference>
<dbReference type="Proteomes" id="UP000429607">
    <property type="component" value="Unassembled WGS sequence"/>
</dbReference>
<dbReference type="AlphaFoldDB" id="A0A6A3KGH2"/>
<feature type="non-terminal residue" evidence="3">
    <location>
        <position position="1"/>
    </location>
</feature>
<organism evidence="3 4">
    <name type="scientific">Phytophthora rubi</name>
    <dbReference type="NCBI Taxonomy" id="129364"/>
    <lineage>
        <taxon>Eukaryota</taxon>
        <taxon>Sar</taxon>
        <taxon>Stramenopiles</taxon>
        <taxon>Oomycota</taxon>
        <taxon>Peronosporomycetes</taxon>
        <taxon>Peronosporales</taxon>
        <taxon>Peronosporaceae</taxon>
        <taxon>Phytophthora</taxon>
    </lineage>
</organism>
<dbReference type="PANTHER" id="PTHR12187:SF11">
    <property type="entry name" value="PHOSPHATIDYLINOSITOL-3,4-BISPHOSPHATE 4-PHOSPHATASE"/>
    <property type="match status" value="1"/>
</dbReference>
<evidence type="ECO:0000313" key="3">
    <source>
        <dbReference type="EMBL" id="KAE9006526.1"/>
    </source>
</evidence>
<sequence length="81" mass="9139">HLYKFKNGGIFGLEEQHAKLKPRVREPQGSAAAHHQVPLWTEGEQKADDMEWVLGKRMDVCFPQAVAALVTPFTRKVDLAL</sequence>
<keyword evidence="2" id="KW-0443">Lipid metabolism</keyword>
<protein>
    <submittedName>
        <fullName evidence="3">Uncharacterized protein</fullName>
    </submittedName>
</protein>
<dbReference type="PANTHER" id="PTHR12187">
    <property type="entry name" value="AGAP000124-PA"/>
    <property type="match status" value="1"/>
</dbReference>
<gene>
    <name evidence="3" type="ORF">PR001_g17183</name>
</gene>
<proteinExistence type="predicted"/>
<dbReference type="InterPro" id="IPR039034">
    <property type="entry name" value="INPP4"/>
</dbReference>
<keyword evidence="1" id="KW-0378">Hydrolase</keyword>
<reference evidence="3 4" key="1">
    <citation type="submission" date="2018-09" db="EMBL/GenBank/DDBJ databases">
        <title>Genomic investigation of the strawberry pathogen Phytophthora fragariae indicates pathogenicity is determined by transcriptional variation in three key races.</title>
        <authorList>
            <person name="Adams T.M."/>
            <person name="Armitage A.D."/>
            <person name="Sobczyk M.K."/>
            <person name="Bates H.J."/>
            <person name="Dunwell J.M."/>
            <person name="Nellist C.F."/>
            <person name="Harrison R.J."/>
        </authorList>
    </citation>
    <scope>NUCLEOTIDE SEQUENCE [LARGE SCALE GENOMIC DNA]</scope>
    <source>
        <strain evidence="3 4">SCRP249</strain>
    </source>
</reference>
<evidence type="ECO:0000256" key="1">
    <source>
        <dbReference type="ARBA" id="ARBA00022801"/>
    </source>
</evidence>
<dbReference type="EMBL" id="QXFV01001412">
    <property type="protein sequence ID" value="KAE9006526.1"/>
    <property type="molecule type" value="Genomic_DNA"/>
</dbReference>